<dbReference type="GO" id="GO:0003950">
    <property type="term" value="F:NAD+ poly-ADP-ribosyltransferase activity"/>
    <property type="evidence" value="ECO:0007669"/>
    <property type="project" value="UniProtKB-UniRule"/>
</dbReference>
<protein>
    <submittedName>
        <fullName evidence="5">Poly [ADP-ribose] polymerase 3</fullName>
    </submittedName>
</protein>
<dbReference type="InterPro" id="IPR037197">
    <property type="entry name" value="WWE_dom_sf"/>
</dbReference>
<feature type="region of interest" description="Disordered" evidence="4">
    <location>
        <begin position="102"/>
        <end position="154"/>
    </location>
</feature>
<comment type="similarity">
    <text evidence="3">Belongs to the ARTD/PARP family.</text>
</comment>
<evidence type="ECO:0000256" key="4">
    <source>
        <dbReference type="SAM" id="MobiDB-lite"/>
    </source>
</evidence>
<feature type="compositionally biased region" description="Basic and acidic residues" evidence="4">
    <location>
        <begin position="138"/>
        <end position="154"/>
    </location>
</feature>
<feature type="compositionally biased region" description="Low complexity" evidence="4">
    <location>
        <begin position="102"/>
        <end position="115"/>
    </location>
</feature>
<dbReference type="PANTHER" id="PTHR45740:SF2">
    <property type="entry name" value="POLY [ADP-RIBOSE] POLYMERASE"/>
    <property type="match status" value="1"/>
</dbReference>
<dbReference type="Proteomes" id="UP000186817">
    <property type="component" value="Unassembled WGS sequence"/>
</dbReference>
<name>A0A1Q9DXP7_SYMMI</name>
<evidence type="ECO:0000256" key="1">
    <source>
        <dbReference type="ARBA" id="ARBA00004123"/>
    </source>
</evidence>
<comment type="subcellular location">
    <subcellularLocation>
        <location evidence="1">Nucleus</location>
    </subcellularLocation>
</comment>
<dbReference type="SUPFAM" id="SSF117839">
    <property type="entry name" value="WWE domain"/>
    <property type="match status" value="1"/>
</dbReference>
<keyword evidence="6" id="KW-1185">Reference proteome</keyword>
<gene>
    <name evidence="5" type="primary">PARP3</name>
    <name evidence="5" type="ORF">AK812_SmicGene17409</name>
</gene>
<dbReference type="PROSITE" id="PS51059">
    <property type="entry name" value="PARP_CATALYTIC"/>
    <property type="match status" value="1"/>
</dbReference>
<evidence type="ECO:0000313" key="6">
    <source>
        <dbReference type="Proteomes" id="UP000186817"/>
    </source>
</evidence>
<dbReference type="OrthoDB" id="422265at2759"/>
<dbReference type="SUPFAM" id="SSF56399">
    <property type="entry name" value="ADP-ribosylation"/>
    <property type="match status" value="1"/>
</dbReference>
<accession>A0A1Q9DXP7</accession>
<dbReference type="OMA" id="WEELCAG"/>
<reference evidence="5 6" key="1">
    <citation type="submission" date="2016-02" db="EMBL/GenBank/DDBJ databases">
        <title>Genome analysis of coral dinoflagellate symbionts highlights evolutionary adaptations to a symbiotic lifestyle.</title>
        <authorList>
            <person name="Aranda M."/>
            <person name="Li Y."/>
            <person name="Liew Y.J."/>
            <person name="Baumgarten S."/>
            <person name="Simakov O."/>
            <person name="Wilson M."/>
            <person name="Piel J."/>
            <person name="Ashoor H."/>
            <person name="Bougouffa S."/>
            <person name="Bajic V.B."/>
            <person name="Ryu T."/>
            <person name="Ravasi T."/>
            <person name="Bayer T."/>
            <person name="Micklem G."/>
            <person name="Kim H."/>
            <person name="Bhak J."/>
            <person name="Lajeunesse T.C."/>
            <person name="Voolstra C.R."/>
        </authorList>
    </citation>
    <scope>NUCLEOTIDE SEQUENCE [LARGE SCALE GENOMIC DNA]</scope>
    <source>
        <strain evidence="5 6">CCMP2467</strain>
    </source>
</reference>
<feature type="compositionally biased region" description="Acidic residues" evidence="4">
    <location>
        <begin position="33"/>
        <end position="47"/>
    </location>
</feature>
<evidence type="ECO:0000313" key="5">
    <source>
        <dbReference type="EMBL" id="OLP99954.1"/>
    </source>
</evidence>
<dbReference type="Pfam" id="PF00644">
    <property type="entry name" value="PARP"/>
    <property type="match status" value="1"/>
</dbReference>
<sequence>MDGDDDSDDWLTPIRTAETTKNDVGINGAELRELEEAESEEEDEDEKEDLRPLEEAEAKIRWLREELAWFRSTAVKEQSEKQSLQGQIQQLKLKMARLQQQLKQEQRQSSQLRQQLKQERQQAQTQSSENMTQMMETMRQEAKAQRAVERSRKEKDTAFSAMRKAQANSERLQAKPFLKIEYATDSGGWASYPADSIDKIWEELCAGKRELEFDRGDETYLISFQNLMQENTKTRKQRRIRISVDVPEYWSMSSGIEKQDFLRCLAIGSDEEIFNRVRVLVPESQRLEIDRVVKGSVFHHLDFQGSSACGLEAVSVKRVWRIEHPTLFRKYSLCRSALQEKSQGGVPGISPPIGEKLSLLAKRLLDPDVRASVNEVFLFHGTSTSNIHSIVAHGLDFRLANTGFYGQGTYFASQSCKSWQYCCRSCGDEARYMIIARVSLGKPHYTKEVERNRKLPPKGFDSVVANPGPMAGHHSAVQSHQEFVIFDRYQAFPEFLVEIHR</sequence>
<organism evidence="5 6">
    <name type="scientific">Symbiodinium microadriaticum</name>
    <name type="common">Dinoflagellate</name>
    <name type="synonym">Zooxanthella microadriatica</name>
    <dbReference type="NCBI Taxonomy" id="2951"/>
    <lineage>
        <taxon>Eukaryota</taxon>
        <taxon>Sar</taxon>
        <taxon>Alveolata</taxon>
        <taxon>Dinophyceae</taxon>
        <taxon>Suessiales</taxon>
        <taxon>Symbiodiniaceae</taxon>
        <taxon>Symbiodinium</taxon>
    </lineage>
</organism>
<dbReference type="EMBL" id="LSRX01000344">
    <property type="protein sequence ID" value="OLP99954.1"/>
    <property type="molecule type" value="Genomic_DNA"/>
</dbReference>
<dbReference type="Gene3D" id="3.30.720.50">
    <property type="match status" value="1"/>
</dbReference>
<dbReference type="Gene3D" id="3.90.228.10">
    <property type="match status" value="1"/>
</dbReference>
<feature type="region of interest" description="Disordered" evidence="4">
    <location>
        <begin position="1"/>
        <end position="54"/>
    </location>
</feature>
<comment type="caution">
    <text evidence="5">The sequence shown here is derived from an EMBL/GenBank/DDBJ whole genome shotgun (WGS) entry which is preliminary data.</text>
</comment>
<dbReference type="PROSITE" id="PS50918">
    <property type="entry name" value="WWE"/>
    <property type="match status" value="1"/>
</dbReference>
<proteinExistence type="inferred from homology"/>
<dbReference type="InterPro" id="IPR004170">
    <property type="entry name" value="WWE_dom"/>
</dbReference>
<keyword evidence="2" id="KW-0539">Nucleus</keyword>
<dbReference type="GO" id="GO:1990404">
    <property type="term" value="F:NAD+-protein mono-ADP-ribosyltransferase activity"/>
    <property type="evidence" value="ECO:0007669"/>
    <property type="project" value="TreeGrafter"/>
</dbReference>
<feature type="compositionally biased region" description="Polar residues" evidence="4">
    <location>
        <begin position="125"/>
        <end position="135"/>
    </location>
</feature>
<evidence type="ECO:0000256" key="3">
    <source>
        <dbReference type="ARBA" id="ARBA00024347"/>
    </source>
</evidence>
<dbReference type="GO" id="GO:0005634">
    <property type="term" value="C:nucleus"/>
    <property type="evidence" value="ECO:0007669"/>
    <property type="project" value="UniProtKB-SubCell"/>
</dbReference>
<dbReference type="PANTHER" id="PTHR45740">
    <property type="entry name" value="POLY [ADP-RIBOSE] POLYMERASE"/>
    <property type="match status" value="1"/>
</dbReference>
<dbReference type="InterPro" id="IPR051712">
    <property type="entry name" value="ARTD-AVP"/>
</dbReference>
<dbReference type="Pfam" id="PF02825">
    <property type="entry name" value="WWE"/>
    <property type="match status" value="1"/>
</dbReference>
<dbReference type="InterPro" id="IPR012317">
    <property type="entry name" value="Poly(ADP-ribose)pol_cat_dom"/>
</dbReference>
<evidence type="ECO:0000256" key="2">
    <source>
        <dbReference type="ARBA" id="ARBA00023242"/>
    </source>
</evidence>
<dbReference type="AlphaFoldDB" id="A0A1Q9DXP7"/>